<dbReference type="PANTHER" id="PTHR30474:SF1">
    <property type="entry name" value="PEPTIDOGLYCAN GLYCOSYLTRANSFERASE MRDB"/>
    <property type="match status" value="1"/>
</dbReference>
<evidence type="ECO:0000256" key="7">
    <source>
        <dbReference type="ARBA" id="ARBA00022984"/>
    </source>
</evidence>
<dbReference type="Pfam" id="PF01098">
    <property type="entry name" value="FTSW_RODA_SPOVE"/>
    <property type="match status" value="1"/>
</dbReference>
<feature type="transmembrane region" description="Helical" evidence="11">
    <location>
        <begin position="72"/>
        <end position="91"/>
    </location>
</feature>
<comment type="function">
    <text evidence="11">Peptidoglycan polymerase that is essential for cell wall elongation.</text>
</comment>
<keyword evidence="5 11" id="KW-0812">Transmembrane</keyword>
<dbReference type="STRING" id="520767.ATZ99_18280"/>
<evidence type="ECO:0000256" key="3">
    <source>
        <dbReference type="ARBA" id="ARBA00022676"/>
    </source>
</evidence>
<feature type="transmembrane region" description="Helical" evidence="11">
    <location>
        <begin position="335"/>
        <end position="356"/>
    </location>
</feature>
<dbReference type="AlphaFoldDB" id="A0A162MA60"/>
<dbReference type="GO" id="GO:0071555">
    <property type="term" value="P:cell wall organization"/>
    <property type="evidence" value="ECO:0007669"/>
    <property type="project" value="UniProtKB-KW"/>
</dbReference>
<reference evidence="12 13" key="1">
    <citation type="submission" date="2015-12" db="EMBL/GenBank/DDBJ databases">
        <title>Draft genome of Thermovenabulum gondwanense isolated from a red thermophilic microbial mat colonisisng an outflow channel of a bore well.</title>
        <authorList>
            <person name="Patel B.K."/>
        </authorList>
    </citation>
    <scope>NUCLEOTIDE SEQUENCE [LARGE SCALE GENOMIC DNA]</scope>
    <source>
        <strain evidence="12 13">R270</strain>
    </source>
</reference>
<keyword evidence="9 11" id="KW-0472">Membrane</keyword>
<dbReference type="InterPro" id="IPR001182">
    <property type="entry name" value="FtsW/RodA"/>
</dbReference>
<feature type="transmembrane region" description="Helical" evidence="11">
    <location>
        <begin position="134"/>
        <end position="152"/>
    </location>
</feature>
<comment type="subcellular location">
    <subcellularLocation>
        <location evidence="11">Cell membrane</location>
        <topology evidence="11">Multi-pass membrane protein</topology>
    </subcellularLocation>
    <subcellularLocation>
        <location evidence="1">Membrane</location>
        <topology evidence="1">Multi-pass membrane protein</topology>
    </subcellularLocation>
</comment>
<evidence type="ECO:0000256" key="11">
    <source>
        <dbReference type="HAMAP-Rule" id="MF_02079"/>
    </source>
</evidence>
<comment type="similarity">
    <text evidence="11">Belongs to the SEDS family. MrdB/RodA subfamily.</text>
</comment>
<dbReference type="GO" id="GO:0015648">
    <property type="term" value="F:lipid-linked peptidoglycan transporter activity"/>
    <property type="evidence" value="ECO:0007669"/>
    <property type="project" value="TreeGrafter"/>
</dbReference>
<keyword evidence="4 11" id="KW-0808">Transferase</keyword>
<dbReference type="GO" id="GO:0008360">
    <property type="term" value="P:regulation of cell shape"/>
    <property type="evidence" value="ECO:0007669"/>
    <property type="project" value="UniProtKB-KW"/>
</dbReference>
<comment type="catalytic activity">
    <reaction evidence="11">
        <text>[GlcNAc-(1-&gt;4)-Mur2Ac(oyl-L-Ala-gamma-D-Glu-L-Lys-D-Ala-D-Ala)](n)-di-trans,octa-cis-undecaprenyl diphosphate + beta-D-GlcNAc-(1-&gt;4)-Mur2Ac(oyl-L-Ala-gamma-D-Glu-L-Lys-D-Ala-D-Ala)-di-trans,octa-cis-undecaprenyl diphosphate = [GlcNAc-(1-&gt;4)-Mur2Ac(oyl-L-Ala-gamma-D-Glu-L-Lys-D-Ala-D-Ala)](n+1)-di-trans,octa-cis-undecaprenyl diphosphate + di-trans,octa-cis-undecaprenyl diphosphate + H(+)</text>
        <dbReference type="Rhea" id="RHEA:23708"/>
        <dbReference type="Rhea" id="RHEA-COMP:9602"/>
        <dbReference type="Rhea" id="RHEA-COMP:9603"/>
        <dbReference type="ChEBI" id="CHEBI:15378"/>
        <dbReference type="ChEBI" id="CHEBI:58405"/>
        <dbReference type="ChEBI" id="CHEBI:60033"/>
        <dbReference type="ChEBI" id="CHEBI:78435"/>
        <dbReference type="EC" id="2.4.99.28"/>
    </reaction>
</comment>
<comment type="pathway">
    <text evidence="11">Cell wall biogenesis; peptidoglycan biosynthesis.</text>
</comment>
<dbReference type="OrthoDB" id="9812661at2"/>
<dbReference type="GO" id="GO:0008955">
    <property type="term" value="F:peptidoglycan glycosyltransferase activity"/>
    <property type="evidence" value="ECO:0007669"/>
    <property type="project" value="UniProtKB-UniRule"/>
</dbReference>
<keyword evidence="6 11" id="KW-0133">Cell shape</keyword>
<evidence type="ECO:0000256" key="2">
    <source>
        <dbReference type="ARBA" id="ARBA00022475"/>
    </source>
</evidence>
<dbReference type="GO" id="GO:0051301">
    <property type="term" value="P:cell division"/>
    <property type="evidence" value="ECO:0007669"/>
    <property type="project" value="InterPro"/>
</dbReference>
<keyword evidence="3 11" id="KW-0328">Glycosyltransferase</keyword>
<dbReference type="GO" id="GO:0005886">
    <property type="term" value="C:plasma membrane"/>
    <property type="evidence" value="ECO:0007669"/>
    <property type="project" value="UniProtKB-SubCell"/>
</dbReference>
<dbReference type="PROSITE" id="PS00428">
    <property type="entry name" value="FTSW_RODA_SPOVE"/>
    <property type="match status" value="1"/>
</dbReference>
<sequence>MDTRLLKNLNFKMILIVFFIFLISILAIASASHANKPDGTLRYVVLQSTWFLVGLLCLAIVLMIDYHTIASLAPYVYFANVLLLIIVYAIGKTTMGAQRWIPIGHFSLQPSEFAKLAVIVSLSKHLEKTKGVKNIKDLIFVFLHVGVPLILILKQPDLGTSLVLLAIMFGLVFISGINLKLFFGIIGAGILSMPVLWEFLHDYQKKRILVFLNPNLDPLGAGYHVIQSKIAIGSGRILGKGLFQGTQNQLDFIPEQHTDFIFAVIGEEMGFIGSLLLLILFILLIYNVLQIALKSKDTLGTFIATGVASMWTFQMLVNIGMTLGLMPVTGIPLPFVSYGGSSLIMNMIALGLVLNVGMRRQKILF</sequence>
<proteinExistence type="inferred from homology"/>
<feature type="transmembrane region" description="Helical" evidence="11">
    <location>
        <begin position="181"/>
        <end position="200"/>
    </location>
</feature>
<dbReference type="Proteomes" id="UP000075737">
    <property type="component" value="Unassembled WGS sequence"/>
</dbReference>
<dbReference type="InterPro" id="IPR011923">
    <property type="entry name" value="RodA/MrdB"/>
</dbReference>
<keyword evidence="10 11" id="KW-0961">Cell wall biogenesis/degradation</keyword>
<organism evidence="12 13">
    <name type="scientific">Thermovenabulum gondwanense</name>
    <dbReference type="NCBI Taxonomy" id="520767"/>
    <lineage>
        <taxon>Bacteria</taxon>
        <taxon>Bacillati</taxon>
        <taxon>Bacillota</taxon>
        <taxon>Clostridia</taxon>
        <taxon>Thermosediminibacterales</taxon>
        <taxon>Thermosediminibacteraceae</taxon>
        <taxon>Thermovenabulum</taxon>
    </lineage>
</organism>
<accession>A0A162MA60</accession>
<evidence type="ECO:0000313" key="12">
    <source>
        <dbReference type="EMBL" id="KYO64770.1"/>
    </source>
</evidence>
<evidence type="ECO:0000256" key="8">
    <source>
        <dbReference type="ARBA" id="ARBA00022989"/>
    </source>
</evidence>
<dbReference type="EC" id="2.4.99.28" evidence="11"/>
<evidence type="ECO:0000313" key="13">
    <source>
        <dbReference type="Proteomes" id="UP000075737"/>
    </source>
</evidence>
<dbReference type="HAMAP" id="MF_02079">
    <property type="entry name" value="PGT_RodA"/>
    <property type="match status" value="1"/>
</dbReference>
<protein>
    <recommendedName>
        <fullName evidence="11">Peptidoglycan glycosyltransferase RodA</fullName>
        <shortName evidence="11">PGT</shortName>
        <ecNumber evidence="11">2.4.99.28</ecNumber>
    </recommendedName>
    <alternativeName>
        <fullName evidence="11">Cell elongation protein RodA</fullName>
    </alternativeName>
    <alternativeName>
        <fullName evidence="11">Cell wall polymerase</fullName>
    </alternativeName>
    <alternativeName>
        <fullName evidence="11">Peptidoglycan polymerase</fullName>
        <shortName evidence="11">PG polymerase</shortName>
    </alternativeName>
</protein>
<evidence type="ECO:0000256" key="6">
    <source>
        <dbReference type="ARBA" id="ARBA00022960"/>
    </source>
</evidence>
<feature type="transmembrane region" description="Helical" evidence="11">
    <location>
        <begin position="158"/>
        <end position="174"/>
    </location>
</feature>
<keyword evidence="13" id="KW-1185">Reference proteome</keyword>
<name>A0A162MA60_9FIRM</name>
<dbReference type="RefSeq" id="WP_083947441.1">
    <property type="nucleotide sequence ID" value="NZ_LOHZ01000040.1"/>
</dbReference>
<keyword evidence="8 11" id="KW-1133">Transmembrane helix</keyword>
<gene>
    <name evidence="12" type="primary">mrdB</name>
    <name evidence="11" type="synonym">rodA</name>
    <name evidence="12" type="ORF">ATZ99_18280</name>
</gene>
<dbReference type="UniPathway" id="UPA00219"/>
<dbReference type="GO" id="GO:0032153">
    <property type="term" value="C:cell division site"/>
    <property type="evidence" value="ECO:0007669"/>
    <property type="project" value="TreeGrafter"/>
</dbReference>
<evidence type="ECO:0000256" key="10">
    <source>
        <dbReference type="ARBA" id="ARBA00023316"/>
    </source>
</evidence>
<comment type="caution">
    <text evidence="12">The sequence shown here is derived from an EMBL/GenBank/DDBJ whole genome shotgun (WGS) entry which is preliminary data.</text>
</comment>
<evidence type="ECO:0000256" key="1">
    <source>
        <dbReference type="ARBA" id="ARBA00004141"/>
    </source>
</evidence>
<dbReference type="PANTHER" id="PTHR30474">
    <property type="entry name" value="CELL CYCLE PROTEIN"/>
    <property type="match status" value="1"/>
</dbReference>
<feature type="transmembrane region" description="Helical" evidence="11">
    <location>
        <begin position="43"/>
        <end position="66"/>
    </location>
</feature>
<dbReference type="InterPro" id="IPR018365">
    <property type="entry name" value="Cell_cycle_FtsW-rel_CS"/>
</dbReference>
<feature type="transmembrane region" description="Helical" evidence="11">
    <location>
        <begin position="301"/>
        <end position="323"/>
    </location>
</feature>
<feature type="transmembrane region" description="Helical" evidence="11">
    <location>
        <begin position="12"/>
        <end position="31"/>
    </location>
</feature>
<evidence type="ECO:0000256" key="5">
    <source>
        <dbReference type="ARBA" id="ARBA00022692"/>
    </source>
</evidence>
<evidence type="ECO:0000256" key="9">
    <source>
        <dbReference type="ARBA" id="ARBA00023136"/>
    </source>
</evidence>
<evidence type="ECO:0000256" key="4">
    <source>
        <dbReference type="ARBA" id="ARBA00022679"/>
    </source>
</evidence>
<dbReference type="GO" id="GO:0009252">
    <property type="term" value="P:peptidoglycan biosynthetic process"/>
    <property type="evidence" value="ECO:0007669"/>
    <property type="project" value="UniProtKB-UniRule"/>
</dbReference>
<dbReference type="EMBL" id="LOHZ01000040">
    <property type="protein sequence ID" value="KYO64770.1"/>
    <property type="molecule type" value="Genomic_DNA"/>
</dbReference>
<dbReference type="NCBIfam" id="TIGR02210">
    <property type="entry name" value="rodA_shape"/>
    <property type="match status" value="1"/>
</dbReference>
<feature type="transmembrane region" description="Helical" evidence="11">
    <location>
        <begin position="269"/>
        <end position="289"/>
    </location>
</feature>
<dbReference type="PATRIC" id="fig|520767.4.peg.1950"/>
<keyword evidence="7 11" id="KW-0573">Peptidoglycan synthesis</keyword>
<keyword evidence="2 11" id="KW-1003">Cell membrane</keyword>